<dbReference type="RefSeq" id="WP_028385301.1">
    <property type="nucleotide sequence ID" value="NZ_CAAAJG010000019.1"/>
</dbReference>
<dbReference type="GO" id="GO:0016757">
    <property type="term" value="F:glycosyltransferase activity"/>
    <property type="evidence" value="ECO:0007669"/>
    <property type="project" value="UniProtKB-KW"/>
</dbReference>
<reference evidence="3 5" key="1">
    <citation type="submission" date="2015-11" db="EMBL/GenBank/DDBJ databases">
        <title>Genomic analysis of 38 Legionella species identifies large and diverse effector repertoires.</title>
        <authorList>
            <person name="Burstein D."/>
            <person name="Amaro F."/>
            <person name="Zusman T."/>
            <person name="Lifshitz Z."/>
            <person name="Cohen O."/>
            <person name="Gilbert J.A."/>
            <person name="Pupko T."/>
            <person name="Shuman H.A."/>
            <person name="Segal G."/>
        </authorList>
    </citation>
    <scope>NUCLEOTIDE SEQUENCE [LARGE SCALE GENOMIC DNA]</scope>
    <source>
        <strain evidence="3 5">ATCC 43877</strain>
    </source>
</reference>
<dbReference type="Gene3D" id="3.20.20.105">
    <property type="entry name" value="Queuine tRNA-ribosyltransferase-like"/>
    <property type="match status" value="2"/>
</dbReference>
<evidence type="ECO:0000313" key="5">
    <source>
        <dbReference type="Proteomes" id="UP000054985"/>
    </source>
</evidence>
<dbReference type="Proteomes" id="UP000054985">
    <property type="component" value="Unassembled WGS sequence"/>
</dbReference>
<keyword evidence="4" id="KW-0328">Glycosyltransferase</keyword>
<evidence type="ECO:0000313" key="6">
    <source>
        <dbReference type="Proteomes" id="UP000254040"/>
    </source>
</evidence>
<dbReference type="AlphaFoldDB" id="A0A378JVZ8"/>
<dbReference type="GO" id="GO:0046872">
    <property type="term" value="F:metal ion binding"/>
    <property type="evidence" value="ECO:0007669"/>
    <property type="project" value="UniProtKB-KW"/>
</dbReference>
<name>A0A378JVZ8_9GAMM</name>
<dbReference type="STRING" id="39962.Lmor_2586"/>
<keyword evidence="5" id="KW-1185">Reference proteome</keyword>
<dbReference type="PANTHER" id="PTHR43468">
    <property type="match status" value="1"/>
</dbReference>
<dbReference type="OrthoDB" id="5647128at2"/>
<proteinExistence type="predicted"/>
<accession>A0A378JVZ8</accession>
<dbReference type="Pfam" id="PF01702">
    <property type="entry name" value="TGT"/>
    <property type="match status" value="1"/>
</dbReference>
<organism evidence="4 6">
    <name type="scientific">Legionella moravica</name>
    <dbReference type="NCBI Taxonomy" id="39962"/>
    <lineage>
        <taxon>Bacteria</taxon>
        <taxon>Pseudomonadati</taxon>
        <taxon>Pseudomonadota</taxon>
        <taxon>Gammaproteobacteria</taxon>
        <taxon>Legionellales</taxon>
        <taxon>Legionellaceae</taxon>
        <taxon>Legionella</taxon>
    </lineage>
</organism>
<feature type="domain" description="tRNA-guanine(15) transglycosylase-like" evidence="2">
    <location>
        <begin position="171"/>
        <end position="271"/>
    </location>
</feature>
<evidence type="ECO:0000313" key="4">
    <source>
        <dbReference type="EMBL" id="STX62210.1"/>
    </source>
</evidence>
<keyword evidence="4" id="KW-0808">Transferase</keyword>
<dbReference type="Proteomes" id="UP000254040">
    <property type="component" value="Unassembled WGS sequence"/>
</dbReference>
<keyword evidence="1" id="KW-0479">Metal-binding</keyword>
<reference evidence="4 6" key="2">
    <citation type="submission" date="2018-06" db="EMBL/GenBank/DDBJ databases">
        <authorList>
            <consortium name="Pathogen Informatics"/>
            <person name="Doyle S."/>
        </authorList>
    </citation>
    <scope>NUCLEOTIDE SEQUENCE [LARGE SCALE GENOMIC DNA]</scope>
    <source>
        <strain evidence="4 6">NCTC12239</strain>
    </source>
</reference>
<dbReference type="SUPFAM" id="SSF51713">
    <property type="entry name" value="tRNA-guanine transglycosylase"/>
    <property type="match status" value="1"/>
</dbReference>
<evidence type="ECO:0000259" key="2">
    <source>
        <dbReference type="Pfam" id="PF01702"/>
    </source>
</evidence>
<dbReference type="InterPro" id="IPR036511">
    <property type="entry name" value="TGT-like_sf"/>
</dbReference>
<evidence type="ECO:0000256" key="1">
    <source>
        <dbReference type="ARBA" id="ARBA00022723"/>
    </source>
</evidence>
<dbReference type="EMBL" id="UGOG01000001">
    <property type="protein sequence ID" value="STX62210.1"/>
    <property type="molecule type" value="Genomic_DNA"/>
</dbReference>
<evidence type="ECO:0000313" key="3">
    <source>
        <dbReference type="EMBL" id="KTD31710.1"/>
    </source>
</evidence>
<dbReference type="InterPro" id="IPR002616">
    <property type="entry name" value="tRNA_ribo_trans-like"/>
</dbReference>
<protein>
    <submittedName>
        <fullName evidence="4">Queuine tRNA-ribosyltransferase</fullName>
        <ecNumber evidence="4">2.4.2.29</ecNumber>
    </submittedName>
</protein>
<dbReference type="PANTHER" id="PTHR43468:SF1">
    <property type="entry name" value="TRNA-GUANOSINE(34) QUEUINE TRANSGLYCOSYLASE"/>
    <property type="match status" value="1"/>
</dbReference>
<dbReference type="GO" id="GO:0006400">
    <property type="term" value="P:tRNA modification"/>
    <property type="evidence" value="ECO:0007669"/>
    <property type="project" value="InterPro"/>
</dbReference>
<dbReference type="EC" id="2.4.2.29" evidence="4"/>
<dbReference type="EMBL" id="LNYN01000035">
    <property type="protein sequence ID" value="KTD31710.1"/>
    <property type="molecule type" value="Genomic_DNA"/>
</dbReference>
<sequence>MSGKVNHYVPVVTTEAGSCLTSANWQQAKATAVACYLDDLLLKPGVNLLKKIDGLAGYLGWPSTVILNASRLSANKEGVFVLVSPFDGARIKINYAELFELVNALKPDVFLMPEHALNDAPDLWETLNDSILPFIPVTDLINQGCQKRHGVYFKYEQEDHQSLTQSMSKWSHLPRYLCGTLDLNLIHNLCDAGIDYIESDEPAHAAYQGRVYSGAETVDLTNSSTELQFDVIDPDCQCPTCSQRLTKAYLHHLYLHTPLLCQRFLIQHNVFQAQCST</sequence>
<gene>
    <name evidence="4" type="primary">tgt_1</name>
    <name evidence="3" type="synonym">tgt</name>
    <name evidence="3" type="ORF">Lmor_2586</name>
    <name evidence="4" type="ORF">NCTC12239_01131</name>
</gene>